<feature type="region of interest" description="Disordered" evidence="4">
    <location>
        <begin position="385"/>
        <end position="411"/>
    </location>
</feature>
<dbReference type="PANTHER" id="PTHR32089">
    <property type="entry name" value="METHYL-ACCEPTING CHEMOTAXIS PROTEIN MCPB"/>
    <property type="match status" value="1"/>
</dbReference>
<protein>
    <recommendedName>
        <fullName evidence="5">Methyl-accepting transducer domain-containing protein</fullName>
    </recommendedName>
</protein>
<dbReference type="GO" id="GO:0007165">
    <property type="term" value="P:signal transduction"/>
    <property type="evidence" value="ECO:0007669"/>
    <property type="project" value="UniProtKB-KW"/>
</dbReference>
<evidence type="ECO:0000313" key="6">
    <source>
        <dbReference type="EMBL" id="KAA0680747.1"/>
    </source>
</evidence>
<evidence type="ECO:0000256" key="1">
    <source>
        <dbReference type="ARBA" id="ARBA00023224"/>
    </source>
</evidence>
<keyword evidence="1 3" id="KW-0807">Transducer</keyword>
<dbReference type="OrthoDB" id="9177152at2"/>
<dbReference type="PANTHER" id="PTHR32089:SF112">
    <property type="entry name" value="LYSOZYME-LIKE PROTEIN-RELATED"/>
    <property type="match status" value="1"/>
</dbReference>
<dbReference type="AlphaFoldDB" id="A0A9W7NJV4"/>
<keyword evidence="7" id="KW-1185">Reference proteome</keyword>
<dbReference type="EMBL" id="QOKW01000008">
    <property type="protein sequence ID" value="KAA0680747.1"/>
    <property type="molecule type" value="Genomic_DNA"/>
</dbReference>
<dbReference type="Pfam" id="PF00015">
    <property type="entry name" value="MCPsignal"/>
    <property type="match status" value="1"/>
</dbReference>
<dbReference type="SUPFAM" id="SSF58104">
    <property type="entry name" value="Methyl-accepting chemotaxis protein (MCP) signaling domain"/>
    <property type="match status" value="1"/>
</dbReference>
<comment type="caution">
    <text evidence="6">The sequence shown here is derived from an EMBL/GenBank/DDBJ whole genome shotgun (WGS) entry which is preliminary data.</text>
</comment>
<feature type="compositionally biased region" description="Basic and acidic residues" evidence="4">
    <location>
        <begin position="401"/>
        <end position="411"/>
    </location>
</feature>
<dbReference type="PROSITE" id="PS50111">
    <property type="entry name" value="CHEMOTAXIS_TRANSDUC_2"/>
    <property type="match status" value="1"/>
</dbReference>
<evidence type="ECO:0000313" key="7">
    <source>
        <dbReference type="Proteomes" id="UP000480854"/>
    </source>
</evidence>
<evidence type="ECO:0000256" key="4">
    <source>
        <dbReference type="SAM" id="MobiDB-lite"/>
    </source>
</evidence>
<evidence type="ECO:0000256" key="3">
    <source>
        <dbReference type="PROSITE-ProRule" id="PRU00284"/>
    </source>
</evidence>
<feature type="domain" description="Methyl-accepting transducer" evidence="5">
    <location>
        <begin position="118"/>
        <end position="358"/>
    </location>
</feature>
<dbReference type="InterPro" id="IPR004089">
    <property type="entry name" value="MCPsignal_dom"/>
</dbReference>
<evidence type="ECO:0000259" key="5">
    <source>
        <dbReference type="PROSITE" id="PS50111"/>
    </source>
</evidence>
<dbReference type="PRINTS" id="PR00260">
    <property type="entry name" value="CHEMTRNSDUCR"/>
</dbReference>
<dbReference type="GO" id="GO:0006935">
    <property type="term" value="P:chemotaxis"/>
    <property type="evidence" value="ECO:0007669"/>
    <property type="project" value="InterPro"/>
</dbReference>
<name>A0A9W7NJV4_9PROT</name>
<dbReference type="SMART" id="SM00283">
    <property type="entry name" value="MA"/>
    <property type="match status" value="1"/>
</dbReference>
<sequence>MALAADLPMPAHRRSRRPSGLAVPLGIAVALSLCAAAVPDVPWPSRVLTLLATAAAGFALVRGTRSGEAAAGTLPDPSPVAVPETNSSRATVLATPETGTPRDLKTAMSLFSSVIVDQVETSVAAVVQENSQMREMAQEMATAAVQANEQFGKSMAGASAAENCIERLGSVGEGLTDSIGIIVGEMNETMRVVGNATERADTTRQCVDTMAGLAQDVSDTVGLIGDIARQTRMLALNATIEAARAGEAGKGFAVVAGEVKALAHQTATATDTITARIASMRDTTAASVDALRELVDTIAQVDAASQRIASAVHQQEGLAREVNGSLSQMHDAVFSLSREIREAAQIAANSGMLSELVLDTANEVDTHMHQLRDRLTQVGSGMAIQPMDAATPSSPPSYGDGDGRATHESRT</sequence>
<organism evidence="6 7">
    <name type="scientific">Roseomonas genomospecies 6</name>
    <dbReference type="NCBI Taxonomy" id="214106"/>
    <lineage>
        <taxon>Bacteria</taxon>
        <taxon>Pseudomonadati</taxon>
        <taxon>Pseudomonadota</taxon>
        <taxon>Alphaproteobacteria</taxon>
        <taxon>Acetobacterales</taxon>
        <taxon>Roseomonadaceae</taxon>
        <taxon>Roseomonas</taxon>
    </lineage>
</organism>
<proteinExistence type="inferred from homology"/>
<dbReference type="GO" id="GO:0016020">
    <property type="term" value="C:membrane"/>
    <property type="evidence" value="ECO:0007669"/>
    <property type="project" value="InterPro"/>
</dbReference>
<dbReference type="InterPro" id="IPR004090">
    <property type="entry name" value="Chemotax_Me-accpt_rcpt"/>
</dbReference>
<gene>
    <name evidence="6" type="ORF">DS843_13000</name>
</gene>
<dbReference type="GO" id="GO:0004888">
    <property type="term" value="F:transmembrane signaling receptor activity"/>
    <property type="evidence" value="ECO:0007669"/>
    <property type="project" value="InterPro"/>
</dbReference>
<comment type="similarity">
    <text evidence="2">Belongs to the methyl-accepting chemotaxis (MCP) protein family.</text>
</comment>
<accession>A0A9W7NJV4</accession>
<dbReference type="Proteomes" id="UP000480854">
    <property type="component" value="Unassembled WGS sequence"/>
</dbReference>
<feature type="region of interest" description="Disordered" evidence="4">
    <location>
        <begin position="68"/>
        <end position="89"/>
    </location>
</feature>
<evidence type="ECO:0000256" key="2">
    <source>
        <dbReference type="ARBA" id="ARBA00029447"/>
    </source>
</evidence>
<reference evidence="6 7" key="1">
    <citation type="submission" date="2018-07" db="EMBL/GenBank/DDBJ databases">
        <title>Genome sequence of Azospirillum sp. ATCC 49961.</title>
        <authorList>
            <person name="Sant'Anna F.H."/>
            <person name="Baldani J.I."/>
            <person name="Zilli J.E."/>
            <person name="Reis V.M."/>
            <person name="Hartmann A."/>
            <person name="Cruz L."/>
            <person name="de Souza E.M."/>
            <person name="de Oliveira Pedrosa F."/>
            <person name="Passaglia L.M.P."/>
        </authorList>
    </citation>
    <scope>NUCLEOTIDE SEQUENCE [LARGE SCALE GENOMIC DNA]</scope>
    <source>
        <strain evidence="6 7">ATCC 49961</strain>
    </source>
</reference>
<dbReference type="Gene3D" id="1.10.287.950">
    <property type="entry name" value="Methyl-accepting chemotaxis protein"/>
    <property type="match status" value="1"/>
</dbReference>